<evidence type="ECO:0000256" key="9">
    <source>
        <dbReference type="ARBA" id="ARBA00023136"/>
    </source>
</evidence>
<evidence type="ECO:0000256" key="10">
    <source>
        <dbReference type="SAM" id="MobiDB-lite"/>
    </source>
</evidence>
<feature type="transmembrane region" description="Helical" evidence="11">
    <location>
        <begin position="55"/>
        <end position="71"/>
    </location>
</feature>
<sequence>MAVTVTAVVLTLIGLGLFGFGSQLVMLGGSFYYVLSGLAFLLTAVLLFKRNRAALHVYAVFIVATLAWAIWEVGFDWWQLGPRGGIVILIGLWLLVPWVRKPLGFASPTGLRYGPNAWPLALSVLASIVVAGYSMAQDPHDTAGSLPQETASATPAYGGNVPDGDWHQYGRTPYGQRYSPLTQVNVENVSQLKEAWRYQTGDVKLPDDVGETTYQVTPLKIGNTLYICTPHNWAIAIDAATGKEKWKYDPNVGLNPDRQHQTCRGVSYYAEPNAAEGTACAQRVYLPTSDARLIALDAATGQVCTSFADQGVLHLEQGMKYNPAGYYYSTSPPVIAAGKIIIGGAVNDNYSTQEQSGVIRAFDVNSGALVWNWDSGDPAKTEPIAAGETYTTNSPNSWSVFSYDEGLGLVYIPLGNQVPDQLGMGRSENVEKYSSSIVALDINTGKDRWVRQTVHHDLWDMDVPAQPVLLDITKDGQTIPALVGPTKQGDIYVLDRRTGEPLLPITEEPAPGGAIPEDFTSPTQPTTALSFKPEPLQEKDMWGVSMFDQLACRIRFHQLNYKGRYTPPSLTGSIIYPGNFGTFNWGSVAVDPERQVMFGMPTYLAFTSQLVPRADIPPKGQDEKGSEQGLNRNDGAPYGVFMGPFLGPLKIPCQAPPWGYVTGADLRTGDIAYKHKNGTVYDMTPLPLPFKVGVPGIGGPMITKGGVAFLGAAVDNYLRAYDLTTGKQLWEARLPAGGQATPMTYALEGGKQYVVMVAGGHGSVGTKPGDYVIAYTLP</sequence>
<dbReference type="SUPFAM" id="SSF50998">
    <property type="entry name" value="Quinoprotein alcohol dehydrogenase-like"/>
    <property type="match status" value="1"/>
</dbReference>
<evidence type="ECO:0000256" key="5">
    <source>
        <dbReference type="ARBA" id="ARBA00022692"/>
    </source>
</evidence>
<feature type="region of interest" description="Disordered" evidence="10">
    <location>
        <begin position="614"/>
        <end position="633"/>
    </location>
</feature>
<dbReference type="EC" id="1.1.5.2" evidence="13"/>
<keyword evidence="4" id="KW-1003">Cell membrane</keyword>
<dbReference type="InterPro" id="IPR011047">
    <property type="entry name" value="Quinoprotein_ADH-like_sf"/>
</dbReference>
<dbReference type="GO" id="GO:0048038">
    <property type="term" value="F:quinone binding"/>
    <property type="evidence" value="ECO:0007669"/>
    <property type="project" value="InterPro"/>
</dbReference>
<dbReference type="GO" id="GO:0008876">
    <property type="term" value="F:quinoprotein glucose dehydrogenase activity"/>
    <property type="evidence" value="ECO:0007669"/>
    <property type="project" value="UniProtKB-EC"/>
</dbReference>
<evidence type="ECO:0000256" key="1">
    <source>
        <dbReference type="ARBA" id="ARBA00001931"/>
    </source>
</evidence>
<dbReference type="PANTHER" id="PTHR32303:SF4">
    <property type="entry name" value="QUINOPROTEIN GLUCOSE DEHYDROGENASE"/>
    <property type="match status" value="1"/>
</dbReference>
<gene>
    <name evidence="13" type="primary">gcd</name>
    <name evidence="13" type="ORF">AGR4A_Lc40873</name>
</gene>
<feature type="transmembrane region" description="Helical" evidence="11">
    <location>
        <begin position="31"/>
        <end position="48"/>
    </location>
</feature>
<dbReference type="EMBL" id="FCNL01000034">
    <property type="protein sequence ID" value="CVI23312.1"/>
    <property type="molecule type" value="Genomic_DNA"/>
</dbReference>
<evidence type="ECO:0000256" key="8">
    <source>
        <dbReference type="ARBA" id="ARBA00023002"/>
    </source>
</evidence>
<keyword evidence="9 11" id="KW-0472">Membrane</keyword>
<organism evidence="13 14">
    <name type="scientific">Agrobacterium tumefaciens str. B6</name>
    <dbReference type="NCBI Taxonomy" id="1183423"/>
    <lineage>
        <taxon>Bacteria</taxon>
        <taxon>Pseudomonadati</taxon>
        <taxon>Pseudomonadota</taxon>
        <taxon>Alphaproteobacteria</taxon>
        <taxon>Hyphomicrobiales</taxon>
        <taxon>Rhizobiaceae</taxon>
        <taxon>Rhizobium/Agrobacterium group</taxon>
        <taxon>Agrobacterium</taxon>
        <taxon>Agrobacterium tumefaciens complex</taxon>
    </lineage>
</organism>
<evidence type="ECO:0000256" key="11">
    <source>
        <dbReference type="SAM" id="Phobius"/>
    </source>
</evidence>
<dbReference type="GO" id="GO:0005886">
    <property type="term" value="C:plasma membrane"/>
    <property type="evidence" value="ECO:0007669"/>
    <property type="project" value="UniProtKB-SubCell"/>
</dbReference>
<dbReference type="GO" id="GO:0030288">
    <property type="term" value="C:outer membrane-bounded periplasmic space"/>
    <property type="evidence" value="ECO:0007669"/>
    <property type="project" value="InterPro"/>
</dbReference>
<dbReference type="NCBIfam" id="TIGR03074">
    <property type="entry name" value="PQQ_membr_DH"/>
    <property type="match status" value="1"/>
</dbReference>
<dbReference type="InterPro" id="IPR002372">
    <property type="entry name" value="PQQ_rpt_dom"/>
</dbReference>
<dbReference type="SMART" id="SM00564">
    <property type="entry name" value="PQQ"/>
    <property type="match status" value="5"/>
</dbReference>
<keyword evidence="8 13" id="KW-0560">Oxidoreductase</keyword>
<dbReference type="AlphaFoldDB" id="A0A822V8L6"/>
<dbReference type="RefSeq" id="WP_065695340.1">
    <property type="nucleotide sequence ID" value="NZ_LT009759.1"/>
</dbReference>
<feature type="domain" description="Pyrrolo-quinoline quinone repeat" evidence="12">
    <location>
        <begin position="166"/>
        <end position="754"/>
    </location>
</feature>
<name>A0A822V8L6_AGRTU</name>
<dbReference type="InterPro" id="IPR017511">
    <property type="entry name" value="PQQ_mDH"/>
</dbReference>
<feature type="region of interest" description="Disordered" evidence="10">
    <location>
        <begin position="140"/>
        <end position="162"/>
    </location>
</feature>
<dbReference type="InterPro" id="IPR001479">
    <property type="entry name" value="Quinoprotein_DH_CS"/>
</dbReference>
<evidence type="ECO:0000313" key="13">
    <source>
        <dbReference type="EMBL" id="CVI23312.1"/>
    </source>
</evidence>
<reference evidence="13 14" key="1">
    <citation type="submission" date="2016-01" db="EMBL/GenBank/DDBJ databases">
        <authorList>
            <person name="Regsiter A."/>
            <person name="william w."/>
        </authorList>
    </citation>
    <scope>NUCLEOTIDE SEQUENCE [LARGE SCALE GENOMIC DNA]</scope>
    <source>
        <strain evidence="13 14">B6</strain>
    </source>
</reference>
<dbReference type="Proteomes" id="UP000192074">
    <property type="component" value="Unassembled WGS sequence"/>
</dbReference>
<feature type="transmembrane region" description="Helical" evidence="11">
    <location>
        <begin position="77"/>
        <end position="96"/>
    </location>
</feature>
<dbReference type="Pfam" id="PF01011">
    <property type="entry name" value="PQQ"/>
    <property type="match status" value="1"/>
</dbReference>
<comment type="cofactor">
    <cofactor evidence="1">
        <name>pyrroloquinoline quinone</name>
        <dbReference type="ChEBI" id="CHEBI:58442"/>
    </cofactor>
</comment>
<dbReference type="InterPro" id="IPR018391">
    <property type="entry name" value="PQQ_b-propeller_rpt"/>
</dbReference>
<evidence type="ECO:0000256" key="7">
    <source>
        <dbReference type="ARBA" id="ARBA00022989"/>
    </source>
</evidence>
<feature type="transmembrane region" description="Helical" evidence="11">
    <location>
        <begin position="117"/>
        <end position="136"/>
    </location>
</feature>
<comment type="caution">
    <text evidence="13">The sequence shown here is derived from an EMBL/GenBank/DDBJ whole genome shotgun (WGS) entry which is preliminary data.</text>
</comment>
<dbReference type="CDD" id="cd10280">
    <property type="entry name" value="PQQ_mGDH"/>
    <property type="match status" value="1"/>
</dbReference>
<keyword evidence="6" id="KW-0634">PQQ</keyword>
<dbReference type="Gene3D" id="2.140.10.10">
    <property type="entry name" value="Quinoprotein alcohol dehydrogenase-like superfamily"/>
    <property type="match status" value="1"/>
</dbReference>
<dbReference type="PANTHER" id="PTHR32303">
    <property type="entry name" value="QUINOPROTEIN ALCOHOL DEHYDROGENASE (CYTOCHROME C)"/>
    <property type="match status" value="1"/>
</dbReference>
<evidence type="ECO:0000256" key="4">
    <source>
        <dbReference type="ARBA" id="ARBA00022475"/>
    </source>
</evidence>
<evidence type="ECO:0000256" key="2">
    <source>
        <dbReference type="ARBA" id="ARBA00004651"/>
    </source>
</evidence>
<comment type="similarity">
    <text evidence="3">Belongs to the bacterial PQQ dehydrogenase family.</text>
</comment>
<evidence type="ECO:0000256" key="6">
    <source>
        <dbReference type="ARBA" id="ARBA00022891"/>
    </source>
</evidence>
<keyword evidence="7 11" id="KW-1133">Transmembrane helix</keyword>
<proteinExistence type="inferred from homology"/>
<keyword evidence="5 11" id="KW-0812">Transmembrane</keyword>
<evidence type="ECO:0000313" key="14">
    <source>
        <dbReference type="Proteomes" id="UP000192074"/>
    </source>
</evidence>
<evidence type="ECO:0000259" key="12">
    <source>
        <dbReference type="Pfam" id="PF01011"/>
    </source>
</evidence>
<comment type="subcellular location">
    <subcellularLocation>
        <location evidence="2">Cell membrane</location>
        <topology evidence="2">Multi-pass membrane protein</topology>
    </subcellularLocation>
</comment>
<dbReference type="PROSITE" id="PS00363">
    <property type="entry name" value="BACTERIAL_PQQ_1"/>
    <property type="match status" value="1"/>
</dbReference>
<evidence type="ECO:0000256" key="3">
    <source>
        <dbReference type="ARBA" id="ARBA00008156"/>
    </source>
</evidence>
<protein>
    <submittedName>
        <fullName evidence="13">Quinoprotein glucose dehydrogenase</fullName>
        <ecNumber evidence="13">1.1.5.2</ecNumber>
    </submittedName>
</protein>
<accession>A0A822V8L6</accession>